<comment type="cofactor">
    <cofactor evidence="1">
        <name>Ca(2+)</name>
        <dbReference type="ChEBI" id="CHEBI:29108"/>
    </cofactor>
</comment>
<dbReference type="InterPro" id="IPR036052">
    <property type="entry name" value="TrpB-like_PALP_sf"/>
</dbReference>
<dbReference type="GO" id="GO:0030378">
    <property type="term" value="F:serine racemase activity"/>
    <property type="evidence" value="ECO:0007669"/>
    <property type="project" value="TreeGrafter"/>
</dbReference>
<dbReference type="Gene3D" id="3.40.50.1100">
    <property type="match status" value="2"/>
</dbReference>
<dbReference type="InterPro" id="IPR001926">
    <property type="entry name" value="TrpB-like_PALP"/>
</dbReference>
<dbReference type="GO" id="GO:0070179">
    <property type="term" value="P:D-serine biosynthetic process"/>
    <property type="evidence" value="ECO:0007669"/>
    <property type="project" value="TreeGrafter"/>
</dbReference>
<dbReference type="CDD" id="cd01562">
    <property type="entry name" value="Thr-dehyd"/>
    <property type="match status" value="1"/>
</dbReference>
<comment type="similarity">
    <text evidence="5">Belongs to the serine/threonine dehydratase family.</text>
</comment>
<accession>A0A4S3KWZ3</accession>
<organism evidence="10 11">
    <name type="scientific">Pseudofulvimonas gallinarii</name>
    <dbReference type="NCBI Taxonomy" id="634155"/>
    <lineage>
        <taxon>Bacteria</taxon>
        <taxon>Pseudomonadati</taxon>
        <taxon>Pseudomonadota</taxon>
        <taxon>Gammaproteobacteria</taxon>
        <taxon>Lysobacterales</taxon>
        <taxon>Rhodanobacteraceae</taxon>
        <taxon>Pseudofulvimonas</taxon>
    </lineage>
</organism>
<feature type="domain" description="Tryptophan synthase beta chain-like PALP" evidence="9">
    <location>
        <begin position="21"/>
        <end position="308"/>
    </location>
</feature>
<dbReference type="SUPFAM" id="SSF53686">
    <property type="entry name" value="Tryptophan synthase beta subunit-like PLP-dependent enzymes"/>
    <property type="match status" value="1"/>
</dbReference>
<dbReference type="GO" id="GO:0018114">
    <property type="term" value="F:threonine racemase activity"/>
    <property type="evidence" value="ECO:0007669"/>
    <property type="project" value="TreeGrafter"/>
</dbReference>
<dbReference type="PANTHER" id="PTHR43050:SF1">
    <property type="entry name" value="SERINE RACEMASE"/>
    <property type="match status" value="1"/>
</dbReference>
<dbReference type="GO" id="GO:0000287">
    <property type="term" value="F:magnesium ion binding"/>
    <property type="evidence" value="ECO:0007669"/>
    <property type="project" value="TreeGrafter"/>
</dbReference>
<keyword evidence="6" id="KW-0460">Magnesium</keyword>
<keyword evidence="11" id="KW-1185">Reference proteome</keyword>
<dbReference type="GO" id="GO:0003941">
    <property type="term" value="F:L-serine ammonia-lyase activity"/>
    <property type="evidence" value="ECO:0007669"/>
    <property type="project" value="TreeGrafter"/>
</dbReference>
<dbReference type="RefSeq" id="WP_123520724.1">
    <property type="nucleotide sequence ID" value="NZ_JBHLWF010000086.1"/>
</dbReference>
<proteinExistence type="inferred from homology"/>
<dbReference type="Proteomes" id="UP000294599">
    <property type="component" value="Unassembled WGS sequence"/>
</dbReference>
<dbReference type="PANTHER" id="PTHR43050">
    <property type="entry name" value="SERINE / THREONINE RACEMASE FAMILY MEMBER"/>
    <property type="match status" value="1"/>
</dbReference>
<evidence type="ECO:0000256" key="6">
    <source>
        <dbReference type="ARBA" id="ARBA00022842"/>
    </source>
</evidence>
<dbReference type="InterPro" id="IPR000634">
    <property type="entry name" value="Ser/Thr_deHydtase_PyrdxlP-BS"/>
</dbReference>
<keyword evidence="7" id="KW-0663">Pyridoxal phosphate</keyword>
<protein>
    <submittedName>
        <fullName evidence="10">L-threonine ammonia-lyase</fullName>
    </submittedName>
</protein>
<keyword evidence="8 10" id="KW-0456">Lyase</keyword>
<comment type="caution">
    <text evidence="10">The sequence shown here is derived from an EMBL/GenBank/DDBJ whole genome shotgun (WGS) entry which is preliminary data.</text>
</comment>
<comment type="cofactor">
    <cofactor evidence="3">
        <name>Mn(2+)</name>
        <dbReference type="ChEBI" id="CHEBI:29035"/>
    </cofactor>
</comment>
<evidence type="ECO:0000256" key="3">
    <source>
        <dbReference type="ARBA" id="ARBA00001936"/>
    </source>
</evidence>
<comment type="cofactor">
    <cofactor evidence="4">
        <name>Mg(2+)</name>
        <dbReference type="ChEBI" id="CHEBI:18420"/>
    </cofactor>
</comment>
<dbReference type="EMBL" id="SMAF01000009">
    <property type="protein sequence ID" value="TCS98191.1"/>
    <property type="molecule type" value="Genomic_DNA"/>
</dbReference>
<dbReference type="GO" id="GO:0030170">
    <property type="term" value="F:pyridoxal phosphate binding"/>
    <property type="evidence" value="ECO:0007669"/>
    <property type="project" value="InterPro"/>
</dbReference>
<evidence type="ECO:0000313" key="10">
    <source>
        <dbReference type="EMBL" id="TCS98191.1"/>
    </source>
</evidence>
<evidence type="ECO:0000256" key="8">
    <source>
        <dbReference type="ARBA" id="ARBA00023239"/>
    </source>
</evidence>
<reference evidence="10 11" key="1">
    <citation type="submission" date="2019-03" db="EMBL/GenBank/DDBJ databases">
        <title>Genomic Encyclopedia of Type Strains, Phase IV (KMG-IV): sequencing the most valuable type-strain genomes for metagenomic binning, comparative biology and taxonomic classification.</title>
        <authorList>
            <person name="Goeker M."/>
        </authorList>
    </citation>
    <scope>NUCLEOTIDE SEQUENCE [LARGE SCALE GENOMIC DNA]</scope>
    <source>
        <strain evidence="10 11">DSM 21944</strain>
    </source>
</reference>
<dbReference type="AlphaFoldDB" id="A0A4S3KWZ3"/>
<dbReference type="Pfam" id="PF00291">
    <property type="entry name" value="PALP"/>
    <property type="match status" value="1"/>
</dbReference>
<dbReference type="OrthoDB" id="9811476at2"/>
<dbReference type="FunFam" id="3.40.50.1100:FF:000005">
    <property type="entry name" value="Threonine dehydratase catabolic"/>
    <property type="match status" value="1"/>
</dbReference>
<evidence type="ECO:0000259" key="9">
    <source>
        <dbReference type="Pfam" id="PF00291"/>
    </source>
</evidence>
<sequence length="325" mass="33837">MTASDRIPTLEDVLDAARRIAGHARRTPVLTSRSLDVLAGARLFFKCENLQRVGAFKFRGACNAVQSLDPITAAAGVVTQSSGNHGAAVALACRERGIPATVVVPRSAPAVKLAAIRAFGARIVPCEVAQADRNRVTAEVLAGQGGSLVHPYNDGRVIAGQGTATLELLDEVPDLDVLVTPVSGGGLLSGTCIAGHGVRPSLRIYGAEPAGAADAHDSLAAGERITGRAAETICDGLRAELGTLTFPVLREHLDDILCVDDVETVAAMRLLWERLKMIVEPSAAITLACVMKHPGLFANARIGLVLSGGNVDLDSLPWQLSAVPS</sequence>
<evidence type="ECO:0000256" key="1">
    <source>
        <dbReference type="ARBA" id="ARBA00001913"/>
    </source>
</evidence>
<name>A0A4S3KWZ3_9GAMM</name>
<evidence type="ECO:0000256" key="7">
    <source>
        <dbReference type="ARBA" id="ARBA00022898"/>
    </source>
</evidence>
<evidence type="ECO:0000256" key="2">
    <source>
        <dbReference type="ARBA" id="ARBA00001933"/>
    </source>
</evidence>
<evidence type="ECO:0000256" key="4">
    <source>
        <dbReference type="ARBA" id="ARBA00001946"/>
    </source>
</evidence>
<evidence type="ECO:0000256" key="5">
    <source>
        <dbReference type="ARBA" id="ARBA00010869"/>
    </source>
</evidence>
<comment type="cofactor">
    <cofactor evidence="2">
        <name>pyridoxal 5'-phosphate</name>
        <dbReference type="ChEBI" id="CHEBI:597326"/>
    </cofactor>
</comment>
<dbReference type="PROSITE" id="PS00165">
    <property type="entry name" value="DEHYDRATASE_SER_THR"/>
    <property type="match status" value="1"/>
</dbReference>
<evidence type="ECO:0000313" key="11">
    <source>
        <dbReference type="Proteomes" id="UP000294599"/>
    </source>
</evidence>
<gene>
    <name evidence="10" type="ORF">EDC25_10944</name>
</gene>
<dbReference type="GO" id="GO:0005524">
    <property type="term" value="F:ATP binding"/>
    <property type="evidence" value="ECO:0007669"/>
    <property type="project" value="TreeGrafter"/>
</dbReference>